<dbReference type="AlphaFoldDB" id="A0A6C2YMD8"/>
<evidence type="ECO:0000256" key="1">
    <source>
        <dbReference type="SAM" id="MobiDB-lite"/>
    </source>
</evidence>
<feature type="transmembrane region" description="Helical" evidence="2">
    <location>
        <begin position="169"/>
        <end position="187"/>
    </location>
</feature>
<dbReference type="Proteomes" id="UP000464378">
    <property type="component" value="Chromosome"/>
</dbReference>
<evidence type="ECO:0000313" key="4">
    <source>
        <dbReference type="Proteomes" id="UP000464378"/>
    </source>
</evidence>
<dbReference type="EMBL" id="LR586016">
    <property type="protein sequence ID" value="VIP02481.1"/>
    <property type="molecule type" value="Genomic_DNA"/>
</dbReference>
<feature type="region of interest" description="Disordered" evidence="1">
    <location>
        <begin position="66"/>
        <end position="88"/>
    </location>
</feature>
<dbReference type="EMBL" id="LR593887">
    <property type="protein sequence ID" value="VTS01529.1"/>
    <property type="molecule type" value="Genomic_DNA"/>
</dbReference>
<keyword evidence="4" id="KW-1185">Reference proteome</keyword>
<protein>
    <submittedName>
        <fullName evidence="3">Uncharacterized protein</fullName>
    </submittedName>
</protein>
<evidence type="ECO:0000256" key="2">
    <source>
        <dbReference type="SAM" id="Phobius"/>
    </source>
</evidence>
<evidence type="ECO:0000313" key="3">
    <source>
        <dbReference type="EMBL" id="VIP02481.1"/>
    </source>
</evidence>
<organism evidence="3">
    <name type="scientific">Tuwongella immobilis</name>
    <dbReference type="NCBI Taxonomy" id="692036"/>
    <lineage>
        <taxon>Bacteria</taxon>
        <taxon>Pseudomonadati</taxon>
        <taxon>Planctomycetota</taxon>
        <taxon>Planctomycetia</taxon>
        <taxon>Gemmatales</taxon>
        <taxon>Gemmataceae</taxon>
        <taxon>Tuwongella</taxon>
    </lineage>
</organism>
<sequence length="202" mass="22703">MDDRPIYPTASQGPNGTPTNSTEQLEQRIRRLEDALASLQDTTHLEDRVVDRIIHTIESQPVRVSPNTGVIIQDPPALGPGRGRDSEPPTITVDPRQLLPYSPQLAQAAAAVNVASRASWLILDLVRDFTAIVKMYFDSRYRVTHTTQFSAMLLVAVLILSSLFTPFEIVDKVFSILISMVLFRILYRESLRYRELIGSLNQ</sequence>
<keyword evidence="2" id="KW-0472">Membrane</keyword>
<feature type="compositionally biased region" description="Polar residues" evidence="1">
    <location>
        <begin position="9"/>
        <end position="24"/>
    </location>
</feature>
<dbReference type="KEGG" id="tim:GMBLW1_14790"/>
<name>A0A6C2YMD8_9BACT</name>
<gene>
    <name evidence="3" type="ORF">GMBLW1_14790</name>
</gene>
<keyword evidence="2" id="KW-1133">Transmembrane helix</keyword>
<proteinExistence type="predicted"/>
<feature type="region of interest" description="Disordered" evidence="1">
    <location>
        <begin position="1"/>
        <end position="24"/>
    </location>
</feature>
<dbReference type="InParanoid" id="A0A6C2YMD8"/>
<keyword evidence="2" id="KW-0812">Transmembrane</keyword>
<dbReference type="RefSeq" id="WP_162657653.1">
    <property type="nucleotide sequence ID" value="NZ_LR593887.1"/>
</dbReference>
<reference evidence="3" key="1">
    <citation type="submission" date="2019-04" db="EMBL/GenBank/DDBJ databases">
        <authorList>
            <consortium name="Science for Life Laboratories"/>
        </authorList>
    </citation>
    <scope>NUCLEOTIDE SEQUENCE</scope>
    <source>
        <strain evidence="3">MBLW1</strain>
    </source>
</reference>
<accession>A0A6C2YMD8</accession>
<feature type="transmembrane region" description="Helical" evidence="2">
    <location>
        <begin position="143"/>
        <end position="163"/>
    </location>
</feature>